<dbReference type="AlphaFoldDB" id="A0A1H8YPN4"/>
<keyword evidence="1" id="KW-0472">Membrane</keyword>
<organism evidence="2 3">
    <name type="scientific">Amycolatopsis saalfeldensis</name>
    <dbReference type="NCBI Taxonomy" id="394193"/>
    <lineage>
        <taxon>Bacteria</taxon>
        <taxon>Bacillati</taxon>
        <taxon>Actinomycetota</taxon>
        <taxon>Actinomycetes</taxon>
        <taxon>Pseudonocardiales</taxon>
        <taxon>Pseudonocardiaceae</taxon>
        <taxon>Amycolatopsis</taxon>
    </lineage>
</organism>
<gene>
    <name evidence="2" type="ORF">SAMN04489732_12652</name>
</gene>
<dbReference type="RefSeq" id="WP_091627935.1">
    <property type="nucleotide sequence ID" value="NZ_FOEF01000026.1"/>
</dbReference>
<feature type="transmembrane region" description="Helical" evidence="1">
    <location>
        <begin position="6"/>
        <end position="25"/>
    </location>
</feature>
<protein>
    <recommendedName>
        <fullName evidence="4">DUF2933 domain-containing protein</fullName>
    </recommendedName>
</protein>
<keyword evidence="1" id="KW-0812">Transmembrane</keyword>
<keyword evidence="3" id="KW-1185">Reference proteome</keyword>
<evidence type="ECO:0000256" key="1">
    <source>
        <dbReference type="SAM" id="Phobius"/>
    </source>
</evidence>
<accession>A0A1H8YPN4</accession>
<reference evidence="2 3" key="1">
    <citation type="submission" date="2016-10" db="EMBL/GenBank/DDBJ databases">
        <authorList>
            <person name="de Groot N.N."/>
        </authorList>
    </citation>
    <scope>NUCLEOTIDE SEQUENCE [LARGE SCALE GENOMIC DNA]</scope>
    <source>
        <strain evidence="2 3">DSM 44993</strain>
    </source>
</reference>
<evidence type="ECO:0000313" key="3">
    <source>
        <dbReference type="Proteomes" id="UP000198582"/>
    </source>
</evidence>
<dbReference type="STRING" id="394193.SAMN04489732_12652"/>
<evidence type="ECO:0008006" key="4">
    <source>
        <dbReference type="Google" id="ProtNLM"/>
    </source>
</evidence>
<sequence length="60" mass="6674">MQSVLWGVAVLACPVGMGLMMWLMMRGQRKGPEEDASQEQVAQLRAEVEQLKSERAKGAR</sequence>
<name>A0A1H8YPN4_9PSEU</name>
<evidence type="ECO:0000313" key="2">
    <source>
        <dbReference type="EMBL" id="SEP53328.1"/>
    </source>
</evidence>
<keyword evidence="1" id="KW-1133">Transmembrane helix</keyword>
<dbReference type="EMBL" id="FOEF01000026">
    <property type="protein sequence ID" value="SEP53328.1"/>
    <property type="molecule type" value="Genomic_DNA"/>
</dbReference>
<proteinExistence type="predicted"/>
<dbReference type="Proteomes" id="UP000198582">
    <property type="component" value="Unassembled WGS sequence"/>
</dbReference>